<name>A0A7M5X4T6_9CNID</name>
<feature type="transmembrane region" description="Helical" evidence="6">
    <location>
        <begin position="69"/>
        <end position="94"/>
    </location>
</feature>
<keyword evidence="5 6" id="KW-0472">Membrane</keyword>
<dbReference type="OrthoDB" id="10539985at2759"/>
<evidence type="ECO:0000256" key="6">
    <source>
        <dbReference type="SAM" id="Phobius"/>
    </source>
</evidence>
<evidence type="ECO:0000256" key="2">
    <source>
        <dbReference type="ARBA" id="ARBA00006843"/>
    </source>
</evidence>
<protein>
    <submittedName>
        <fullName evidence="7">Uncharacterized protein</fullName>
    </submittedName>
</protein>
<evidence type="ECO:0000313" key="7">
    <source>
        <dbReference type="EnsemblMetazoa" id="CLYHEMP017175.2"/>
    </source>
</evidence>
<dbReference type="Proteomes" id="UP000594262">
    <property type="component" value="Unplaced"/>
</dbReference>
<sequence>MTLSNGNRSNRPNLRKLSICEKKILMKKKSTTSSLGSQLTSPVDTPDNISYRSEDDDFLYEAPKISITLLYSLLATILCFPIGCFALNNVYKVSTYLRSGRKTRARKHARFAKNLSNAGVVIGTLFWCIAIILIIIHSVILRKEDKSKVDLT</sequence>
<dbReference type="GO" id="GO:0016020">
    <property type="term" value="C:membrane"/>
    <property type="evidence" value="ECO:0007669"/>
    <property type="project" value="UniProtKB-SubCell"/>
</dbReference>
<dbReference type="EnsemblMetazoa" id="CLYHEMT017175.2">
    <property type="protein sequence ID" value="CLYHEMP017175.2"/>
    <property type="gene ID" value="CLYHEMG017175"/>
</dbReference>
<evidence type="ECO:0000256" key="3">
    <source>
        <dbReference type="ARBA" id="ARBA00022692"/>
    </source>
</evidence>
<feature type="transmembrane region" description="Helical" evidence="6">
    <location>
        <begin position="115"/>
        <end position="140"/>
    </location>
</feature>
<organism evidence="7 8">
    <name type="scientific">Clytia hemisphaerica</name>
    <dbReference type="NCBI Taxonomy" id="252671"/>
    <lineage>
        <taxon>Eukaryota</taxon>
        <taxon>Metazoa</taxon>
        <taxon>Cnidaria</taxon>
        <taxon>Hydrozoa</taxon>
        <taxon>Hydroidolina</taxon>
        <taxon>Leptothecata</taxon>
        <taxon>Obeliida</taxon>
        <taxon>Clytiidae</taxon>
        <taxon>Clytia</taxon>
    </lineage>
</organism>
<keyword evidence="8" id="KW-1185">Reference proteome</keyword>
<keyword evidence="3 6" id="KW-0812">Transmembrane</keyword>
<evidence type="ECO:0000313" key="8">
    <source>
        <dbReference type="Proteomes" id="UP000594262"/>
    </source>
</evidence>
<accession>A0A7M5X4T6</accession>
<evidence type="ECO:0000256" key="5">
    <source>
        <dbReference type="ARBA" id="ARBA00023136"/>
    </source>
</evidence>
<comment type="similarity">
    <text evidence="2">Belongs to the CD225/Dispanin family.</text>
</comment>
<proteinExistence type="inferred from homology"/>
<comment type="subcellular location">
    <subcellularLocation>
        <location evidence="1">Membrane</location>
    </subcellularLocation>
</comment>
<reference evidence="7" key="1">
    <citation type="submission" date="2021-01" db="UniProtKB">
        <authorList>
            <consortium name="EnsemblMetazoa"/>
        </authorList>
    </citation>
    <scope>IDENTIFICATION</scope>
</reference>
<dbReference type="InterPro" id="IPR007593">
    <property type="entry name" value="CD225/Dispanin_fam"/>
</dbReference>
<evidence type="ECO:0000256" key="1">
    <source>
        <dbReference type="ARBA" id="ARBA00004370"/>
    </source>
</evidence>
<dbReference type="Pfam" id="PF04505">
    <property type="entry name" value="CD225"/>
    <property type="match status" value="1"/>
</dbReference>
<keyword evidence="4 6" id="KW-1133">Transmembrane helix</keyword>
<dbReference type="AlphaFoldDB" id="A0A7M5X4T6"/>
<evidence type="ECO:0000256" key="4">
    <source>
        <dbReference type="ARBA" id="ARBA00022989"/>
    </source>
</evidence>